<evidence type="ECO:0000313" key="15">
    <source>
        <dbReference type="Proteomes" id="UP000011087"/>
    </source>
</evidence>
<feature type="compositionally biased region" description="Basic and acidic residues" evidence="10">
    <location>
        <begin position="20"/>
        <end position="38"/>
    </location>
</feature>
<organism evidence="13">
    <name type="scientific">Guillardia theta (strain CCMP2712)</name>
    <name type="common">Cryptophyte</name>
    <dbReference type="NCBI Taxonomy" id="905079"/>
    <lineage>
        <taxon>Eukaryota</taxon>
        <taxon>Cryptophyceae</taxon>
        <taxon>Pyrenomonadales</taxon>
        <taxon>Geminigeraceae</taxon>
        <taxon>Guillardia</taxon>
    </lineage>
</organism>
<protein>
    <submittedName>
        <fullName evidence="13 14">Uncharacterized protein</fullName>
    </submittedName>
</protein>
<dbReference type="AlphaFoldDB" id="L1JN89"/>
<dbReference type="RefSeq" id="XP_005836635.1">
    <property type="nucleotide sequence ID" value="XM_005836578.1"/>
</dbReference>
<feature type="compositionally biased region" description="Polar residues" evidence="10">
    <location>
        <begin position="65"/>
        <end position="76"/>
    </location>
</feature>
<dbReference type="PaxDb" id="55529-EKX49655"/>
<dbReference type="InterPro" id="IPR038718">
    <property type="entry name" value="SNF2-like_sf"/>
</dbReference>
<dbReference type="PANTHER" id="PTHR45797">
    <property type="entry name" value="RAD54-LIKE"/>
    <property type="match status" value="1"/>
</dbReference>
<feature type="region of interest" description="Disordered" evidence="10">
    <location>
        <begin position="553"/>
        <end position="584"/>
    </location>
</feature>
<proteinExistence type="inferred from homology"/>
<keyword evidence="5" id="KW-0378">Hydrolase</keyword>
<dbReference type="KEGG" id="gtt:GUITHDRAFT_135832"/>
<comment type="subcellular location">
    <subcellularLocation>
        <location evidence="1">Nucleus</location>
    </subcellularLocation>
    <subcellularLocation>
        <location evidence="2">Plastid</location>
        <location evidence="2">Chloroplast</location>
    </subcellularLocation>
</comment>
<dbReference type="EMBL" id="JH992981">
    <property type="protein sequence ID" value="EKX49655.1"/>
    <property type="molecule type" value="Genomic_DNA"/>
</dbReference>
<keyword evidence="4" id="KW-0547">Nucleotide-binding</keyword>
<keyword evidence="9" id="KW-0539">Nucleus</keyword>
<dbReference type="Gene3D" id="3.40.50.300">
    <property type="entry name" value="P-loop containing nucleotide triphosphate hydrolases"/>
    <property type="match status" value="1"/>
</dbReference>
<dbReference type="CDD" id="cd18793">
    <property type="entry name" value="SF2_C_SNF"/>
    <property type="match status" value="1"/>
</dbReference>
<evidence type="ECO:0000259" key="11">
    <source>
        <dbReference type="PROSITE" id="PS51192"/>
    </source>
</evidence>
<dbReference type="GO" id="GO:0005634">
    <property type="term" value="C:nucleus"/>
    <property type="evidence" value="ECO:0007669"/>
    <property type="project" value="UniProtKB-SubCell"/>
</dbReference>
<dbReference type="PROSITE" id="PS51192">
    <property type="entry name" value="HELICASE_ATP_BIND_1"/>
    <property type="match status" value="1"/>
</dbReference>
<dbReference type="OrthoDB" id="2020972at2759"/>
<feature type="compositionally biased region" description="Basic residues" evidence="10">
    <location>
        <begin position="134"/>
        <end position="149"/>
    </location>
</feature>
<sequence length="955" mass="108894">MEVDLDGVNSGASGDEEGMGDERAEHDYADDMPHEATEVHAGAEQLAGESNAQFWPEEGYAEPSSDVSAGDNSDLQQEAEFQPQDEDVQAAAQSLASEEEEASGNEDNEEESGSGDEEDGDNAEKKDGEGQDGKRKRKVLGKDKRKIRKIKDDSALSAETRSLQEREEERRKWEQEILKKGSDDHLRDIINPQAESSSQIRIHPKLAVRMKDHQIEGVRFMWRRLMDGRSDKKARGGLGSLLALEENDKGTGCILAHNMGLGKTFQVITLLHTIAANIPRDNVELRRMLVLGPVNTLHNWKAELERWLPDGGRLPCGRQIEIYILDEAGRTTKSRCDCLELWFRRGGVMCMGYEMYRNLGQGTRINDKELRGKLHRFLKSPGPGIVIADEGHILRNHKSNISKALSGVETKRRVVLTGSPLQNNLTEYHCMVDFINPGYLGSLSDFRNRFEIPILNGEAEDADERDVQVMKRRNFVLHQKLCHMVQRKDYTPLIKALPPKFEFTLQIRLSPLQQRLYRYAVENQEECGIESVFKAFHTLMKIWNHPAILWNSKKHPEDDNQTESNAGTANSNTETMDGDDYDSDVQCTDPPPLSKLFGRGNQNKPYNASWYMKLFEAANLNEESVMSLEHSGKVLVLWKLLTEASRVDEKVLVFSQSLTMLDVIEKLLERNPVCGKYYRREHDYYRLDGSRSSKQRQDDIDNFNDIANSRARLFLISTRAGSLGVNMVAANRVVLFDCSFNPSHDLQAIFRTYRYGQTRPVYVYRLVSWGTMEEKIYKRQINKQSRSARAVDSWQVQRHFKGKDLEFEMKELLTLHDEVNLDDVEDEGWSAPSKKKQMEVEETLKKDQILRSMLRRAPSQNGKDQFAKQRWGMIRTVEMDESLICDAEDEKLTDQQKKEAIQEFENSQPGKKAEVSYSILPSGDYMLTCSRCGQPLTVKQGSAKYGCPKSSLKEN</sequence>
<reference evidence="14" key="3">
    <citation type="submission" date="2016-03" db="UniProtKB">
        <authorList>
            <consortium name="EnsemblProtists"/>
        </authorList>
    </citation>
    <scope>IDENTIFICATION</scope>
</reference>
<dbReference type="GO" id="GO:0005524">
    <property type="term" value="F:ATP binding"/>
    <property type="evidence" value="ECO:0007669"/>
    <property type="project" value="UniProtKB-KW"/>
</dbReference>
<feature type="compositionally biased region" description="Acidic residues" evidence="10">
    <location>
        <begin position="97"/>
        <end position="121"/>
    </location>
</feature>
<evidence type="ECO:0000313" key="14">
    <source>
        <dbReference type="EnsemblProtists" id="EKX49655"/>
    </source>
</evidence>
<evidence type="ECO:0000259" key="12">
    <source>
        <dbReference type="PROSITE" id="PS51194"/>
    </source>
</evidence>
<dbReference type="HOGENOM" id="CLU_000315_11_3_1"/>
<dbReference type="PANTHER" id="PTHR45797:SF1">
    <property type="entry name" value="HELICASE ARIP4"/>
    <property type="match status" value="1"/>
</dbReference>
<dbReference type="EnsemblProtists" id="EKX49655">
    <property type="protein sequence ID" value="EKX49655"/>
    <property type="gene ID" value="GUITHDRAFT_135832"/>
</dbReference>
<comment type="similarity">
    <text evidence="3">Belongs to the SNF2/RAD54 helicase family.</text>
</comment>
<dbReference type="eggNOG" id="KOG1015">
    <property type="taxonomic scope" value="Eukaryota"/>
</dbReference>
<keyword evidence="8" id="KW-0238">DNA-binding</keyword>
<dbReference type="GO" id="GO:0016887">
    <property type="term" value="F:ATP hydrolysis activity"/>
    <property type="evidence" value="ECO:0007669"/>
    <property type="project" value="InterPro"/>
</dbReference>
<gene>
    <name evidence="13" type="ORF">GUITHDRAFT_135832</name>
</gene>
<dbReference type="OMA" id="CATERDA"/>
<dbReference type="InterPro" id="IPR000330">
    <property type="entry name" value="SNF2_N"/>
</dbReference>
<dbReference type="PROSITE" id="PS51194">
    <property type="entry name" value="HELICASE_CTER"/>
    <property type="match status" value="1"/>
</dbReference>
<evidence type="ECO:0000256" key="5">
    <source>
        <dbReference type="ARBA" id="ARBA00022801"/>
    </source>
</evidence>
<dbReference type="Pfam" id="PF00176">
    <property type="entry name" value="SNF2-rel_dom"/>
    <property type="match status" value="1"/>
</dbReference>
<evidence type="ECO:0000256" key="1">
    <source>
        <dbReference type="ARBA" id="ARBA00004123"/>
    </source>
</evidence>
<dbReference type="Gene3D" id="3.40.50.10810">
    <property type="entry name" value="Tandem AAA-ATPase domain"/>
    <property type="match status" value="1"/>
</dbReference>
<dbReference type="SMART" id="SM00490">
    <property type="entry name" value="HELICc"/>
    <property type="match status" value="1"/>
</dbReference>
<feature type="domain" description="Helicase C-terminal" evidence="12">
    <location>
        <begin position="639"/>
        <end position="813"/>
    </location>
</feature>
<evidence type="ECO:0000256" key="4">
    <source>
        <dbReference type="ARBA" id="ARBA00022741"/>
    </source>
</evidence>
<dbReference type="GO" id="GO:0003677">
    <property type="term" value="F:DNA binding"/>
    <property type="evidence" value="ECO:0007669"/>
    <property type="project" value="UniProtKB-KW"/>
</dbReference>
<evidence type="ECO:0000313" key="13">
    <source>
        <dbReference type="EMBL" id="EKX49655.1"/>
    </source>
</evidence>
<evidence type="ECO:0000256" key="3">
    <source>
        <dbReference type="ARBA" id="ARBA00007025"/>
    </source>
</evidence>
<reference evidence="15" key="2">
    <citation type="submission" date="2012-11" db="EMBL/GenBank/DDBJ databases">
        <authorList>
            <person name="Kuo A."/>
            <person name="Curtis B.A."/>
            <person name="Tanifuji G."/>
            <person name="Burki F."/>
            <person name="Gruber A."/>
            <person name="Irimia M."/>
            <person name="Maruyama S."/>
            <person name="Arias M.C."/>
            <person name="Ball S.G."/>
            <person name="Gile G.H."/>
            <person name="Hirakawa Y."/>
            <person name="Hopkins J.F."/>
            <person name="Rensing S.A."/>
            <person name="Schmutz J."/>
            <person name="Symeonidi A."/>
            <person name="Elias M."/>
            <person name="Eveleigh R.J."/>
            <person name="Herman E.K."/>
            <person name="Klute M.J."/>
            <person name="Nakayama T."/>
            <person name="Obornik M."/>
            <person name="Reyes-Prieto A."/>
            <person name="Armbrust E.V."/>
            <person name="Aves S.J."/>
            <person name="Beiko R.G."/>
            <person name="Coutinho P."/>
            <person name="Dacks J.B."/>
            <person name="Durnford D.G."/>
            <person name="Fast N.M."/>
            <person name="Green B.R."/>
            <person name="Grisdale C."/>
            <person name="Hempe F."/>
            <person name="Henrissat B."/>
            <person name="Hoppner M.P."/>
            <person name="Ishida K.-I."/>
            <person name="Kim E."/>
            <person name="Koreny L."/>
            <person name="Kroth P.G."/>
            <person name="Liu Y."/>
            <person name="Malik S.-B."/>
            <person name="Maier U.G."/>
            <person name="McRose D."/>
            <person name="Mock T."/>
            <person name="Neilson J.A."/>
            <person name="Onodera N.T."/>
            <person name="Poole A.M."/>
            <person name="Pritham E.J."/>
            <person name="Richards T.A."/>
            <person name="Rocap G."/>
            <person name="Roy S.W."/>
            <person name="Sarai C."/>
            <person name="Schaack S."/>
            <person name="Shirato S."/>
            <person name="Slamovits C.H."/>
            <person name="Spencer D.F."/>
            <person name="Suzuki S."/>
            <person name="Worden A.Z."/>
            <person name="Zauner S."/>
            <person name="Barry K."/>
            <person name="Bell C."/>
            <person name="Bharti A.K."/>
            <person name="Crow J.A."/>
            <person name="Grimwood J."/>
            <person name="Kramer R."/>
            <person name="Lindquist E."/>
            <person name="Lucas S."/>
            <person name="Salamov A."/>
            <person name="McFadden G.I."/>
            <person name="Lane C.E."/>
            <person name="Keeling P.J."/>
            <person name="Gray M.W."/>
            <person name="Grigoriev I.V."/>
            <person name="Archibald J.M."/>
        </authorList>
    </citation>
    <scope>NUCLEOTIDE SEQUENCE</scope>
    <source>
        <strain evidence="15">CCMP2712</strain>
    </source>
</reference>
<dbReference type="InterPro" id="IPR044574">
    <property type="entry name" value="ARIP4-like"/>
</dbReference>
<dbReference type="Pfam" id="PF00271">
    <property type="entry name" value="Helicase_C"/>
    <property type="match status" value="1"/>
</dbReference>
<dbReference type="InterPro" id="IPR049730">
    <property type="entry name" value="SNF2/RAD54-like_C"/>
</dbReference>
<feature type="compositionally biased region" description="Polar residues" evidence="10">
    <location>
        <begin position="562"/>
        <end position="575"/>
    </location>
</feature>
<accession>L1JN89</accession>
<dbReference type="CDD" id="cd18007">
    <property type="entry name" value="DEXHc_ATRX-like"/>
    <property type="match status" value="1"/>
</dbReference>
<keyword evidence="6" id="KW-0347">Helicase</keyword>
<evidence type="ECO:0000256" key="10">
    <source>
        <dbReference type="SAM" id="MobiDB-lite"/>
    </source>
</evidence>
<evidence type="ECO:0000256" key="9">
    <source>
        <dbReference type="ARBA" id="ARBA00023242"/>
    </source>
</evidence>
<dbReference type="GeneID" id="17306288"/>
<name>L1JN89_GUITC</name>
<evidence type="ECO:0000256" key="8">
    <source>
        <dbReference type="ARBA" id="ARBA00023125"/>
    </source>
</evidence>
<evidence type="ECO:0000256" key="6">
    <source>
        <dbReference type="ARBA" id="ARBA00022806"/>
    </source>
</evidence>
<dbReference type="SUPFAM" id="SSF52540">
    <property type="entry name" value="P-loop containing nucleoside triphosphate hydrolases"/>
    <property type="match status" value="2"/>
</dbReference>
<dbReference type="InterPro" id="IPR001650">
    <property type="entry name" value="Helicase_C-like"/>
</dbReference>
<feature type="compositionally biased region" description="Basic and acidic residues" evidence="10">
    <location>
        <begin position="162"/>
        <end position="171"/>
    </location>
</feature>
<dbReference type="InterPro" id="IPR014001">
    <property type="entry name" value="Helicase_ATP-bd"/>
</dbReference>
<dbReference type="GO" id="GO:0009507">
    <property type="term" value="C:chloroplast"/>
    <property type="evidence" value="ECO:0007669"/>
    <property type="project" value="UniProtKB-SubCell"/>
</dbReference>
<dbReference type="SMART" id="SM00487">
    <property type="entry name" value="DEXDc"/>
    <property type="match status" value="1"/>
</dbReference>
<keyword evidence="7" id="KW-0067">ATP-binding</keyword>
<dbReference type="GO" id="GO:0004386">
    <property type="term" value="F:helicase activity"/>
    <property type="evidence" value="ECO:0007669"/>
    <property type="project" value="UniProtKB-KW"/>
</dbReference>
<feature type="region of interest" description="Disordered" evidence="10">
    <location>
        <begin position="1"/>
        <end position="171"/>
    </location>
</feature>
<feature type="compositionally biased region" description="Basic and acidic residues" evidence="10">
    <location>
        <begin position="122"/>
        <end position="133"/>
    </location>
</feature>
<feature type="domain" description="Helicase ATP-binding" evidence="11">
    <location>
        <begin position="244"/>
        <end position="438"/>
    </location>
</feature>
<dbReference type="STRING" id="905079.L1JN89"/>
<dbReference type="InterPro" id="IPR027417">
    <property type="entry name" value="P-loop_NTPase"/>
</dbReference>
<dbReference type="Proteomes" id="UP000011087">
    <property type="component" value="Unassembled WGS sequence"/>
</dbReference>
<keyword evidence="15" id="KW-1185">Reference proteome</keyword>
<evidence type="ECO:0000256" key="2">
    <source>
        <dbReference type="ARBA" id="ARBA00004229"/>
    </source>
</evidence>
<reference evidence="13 15" key="1">
    <citation type="journal article" date="2012" name="Nature">
        <title>Algal genomes reveal evolutionary mosaicism and the fate of nucleomorphs.</title>
        <authorList>
            <consortium name="DOE Joint Genome Institute"/>
            <person name="Curtis B.A."/>
            <person name="Tanifuji G."/>
            <person name="Burki F."/>
            <person name="Gruber A."/>
            <person name="Irimia M."/>
            <person name="Maruyama S."/>
            <person name="Arias M.C."/>
            <person name="Ball S.G."/>
            <person name="Gile G.H."/>
            <person name="Hirakawa Y."/>
            <person name="Hopkins J.F."/>
            <person name="Kuo A."/>
            <person name="Rensing S.A."/>
            <person name="Schmutz J."/>
            <person name="Symeonidi A."/>
            <person name="Elias M."/>
            <person name="Eveleigh R.J."/>
            <person name="Herman E.K."/>
            <person name="Klute M.J."/>
            <person name="Nakayama T."/>
            <person name="Obornik M."/>
            <person name="Reyes-Prieto A."/>
            <person name="Armbrust E.V."/>
            <person name="Aves S.J."/>
            <person name="Beiko R.G."/>
            <person name="Coutinho P."/>
            <person name="Dacks J.B."/>
            <person name="Durnford D.G."/>
            <person name="Fast N.M."/>
            <person name="Green B.R."/>
            <person name="Grisdale C.J."/>
            <person name="Hempel F."/>
            <person name="Henrissat B."/>
            <person name="Hoppner M.P."/>
            <person name="Ishida K."/>
            <person name="Kim E."/>
            <person name="Koreny L."/>
            <person name="Kroth P.G."/>
            <person name="Liu Y."/>
            <person name="Malik S.B."/>
            <person name="Maier U.G."/>
            <person name="McRose D."/>
            <person name="Mock T."/>
            <person name="Neilson J.A."/>
            <person name="Onodera N.T."/>
            <person name="Poole A.M."/>
            <person name="Pritham E.J."/>
            <person name="Richards T.A."/>
            <person name="Rocap G."/>
            <person name="Roy S.W."/>
            <person name="Sarai C."/>
            <person name="Schaack S."/>
            <person name="Shirato S."/>
            <person name="Slamovits C.H."/>
            <person name="Spencer D.F."/>
            <person name="Suzuki S."/>
            <person name="Worden A.Z."/>
            <person name="Zauner S."/>
            <person name="Barry K."/>
            <person name="Bell C."/>
            <person name="Bharti A.K."/>
            <person name="Crow J.A."/>
            <person name="Grimwood J."/>
            <person name="Kramer R."/>
            <person name="Lindquist E."/>
            <person name="Lucas S."/>
            <person name="Salamov A."/>
            <person name="McFadden G.I."/>
            <person name="Lane C.E."/>
            <person name="Keeling P.J."/>
            <person name="Gray M.W."/>
            <person name="Grigoriev I.V."/>
            <person name="Archibald J.M."/>
        </authorList>
    </citation>
    <scope>NUCLEOTIDE SEQUENCE</scope>
    <source>
        <strain evidence="13 15">CCMP2712</strain>
    </source>
</reference>
<evidence type="ECO:0000256" key="7">
    <source>
        <dbReference type="ARBA" id="ARBA00022840"/>
    </source>
</evidence>